<organism evidence="2 3">
    <name type="scientific">Prymnesium parvum</name>
    <name type="common">Toxic golden alga</name>
    <dbReference type="NCBI Taxonomy" id="97485"/>
    <lineage>
        <taxon>Eukaryota</taxon>
        <taxon>Haptista</taxon>
        <taxon>Haptophyta</taxon>
        <taxon>Prymnesiophyceae</taxon>
        <taxon>Prymnesiales</taxon>
        <taxon>Prymnesiaceae</taxon>
        <taxon>Prymnesium</taxon>
    </lineage>
</organism>
<dbReference type="AlphaFoldDB" id="A0AB34JZN0"/>
<dbReference type="Gene3D" id="2.170.130.20">
    <property type="entry name" value="LCCL-like domain"/>
    <property type="match status" value="1"/>
</dbReference>
<dbReference type="EMBL" id="JBGBPQ010000003">
    <property type="protein sequence ID" value="KAL1526111.1"/>
    <property type="molecule type" value="Genomic_DNA"/>
</dbReference>
<feature type="region of interest" description="Disordered" evidence="1">
    <location>
        <begin position="1"/>
        <end position="23"/>
    </location>
</feature>
<keyword evidence="3" id="KW-1185">Reference proteome</keyword>
<evidence type="ECO:0000313" key="2">
    <source>
        <dbReference type="EMBL" id="KAL1526111.1"/>
    </source>
</evidence>
<accession>A0AB34JZN0</accession>
<evidence type="ECO:0000256" key="1">
    <source>
        <dbReference type="SAM" id="MobiDB-lite"/>
    </source>
</evidence>
<gene>
    <name evidence="2" type="ORF">AB1Y20_014840</name>
</gene>
<feature type="compositionally biased region" description="Basic and acidic residues" evidence="1">
    <location>
        <begin position="13"/>
        <end position="22"/>
    </location>
</feature>
<dbReference type="InterPro" id="IPR013951">
    <property type="entry name" value="Rxt3"/>
</dbReference>
<reference evidence="2 3" key="1">
    <citation type="journal article" date="2024" name="Science">
        <title>Giant polyketide synthase enzymes in the biosynthesis of giant marine polyether toxins.</title>
        <authorList>
            <person name="Fallon T.R."/>
            <person name="Shende V.V."/>
            <person name="Wierzbicki I.H."/>
            <person name="Pendleton A.L."/>
            <person name="Watervoot N.F."/>
            <person name="Auber R.P."/>
            <person name="Gonzalez D.J."/>
            <person name="Wisecaver J.H."/>
            <person name="Moore B.S."/>
        </authorList>
    </citation>
    <scope>NUCLEOTIDE SEQUENCE [LARGE SCALE GENOMIC DNA]</scope>
    <source>
        <strain evidence="2 3">12B1</strain>
    </source>
</reference>
<sequence>MSSKRSLQEEEEETRKKARVEAEGGNSVTVYQPNVVIPQLSKKMNALIEVLLPAKYLGVETKQVKMQQLWGTDVYTDDSDLVAVLVHTGHIKIKGQAKHTLLVSLRICPNQPTFTGSERNGITSREWRGAHPGVSFKVERCLQHASAELPPPELSMLRPGAATRQIPGSLCPLPPGPGQSFGVQPSACVVVFNLANDPCLKYSLALVADQSTEPERWTSNRLRRETLYLESRHRRFEIAQSGTQDGYDQYTMSEVLRPQLMDRKAMEASGVPLPAELVRRMHEMVDWEEFVWGPCFLRVRGNEYPLVRALYMPHTVAS</sequence>
<protein>
    <submittedName>
        <fullName evidence="2">Uncharacterized protein</fullName>
    </submittedName>
</protein>
<name>A0AB34JZN0_PRYPA</name>
<comment type="caution">
    <text evidence="2">The sequence shown here is derived from an EMBL/GenBank/DDBJ whole genome shotgun (WGS) entry which is preliminary data.</text>
</comment>
<proteinExistence type="predicted"/>
<dbReference type="SUPFAM" id="SSF69848">
    <property type="entry name" value="LCCL domain"/>
    <property type="match status" value="1"/>
</dbReference>
<dbReference type="Pfam" id="PF08642">
    <property type="entry name" value="Rxt3"/>
    <property type="match status" value="1"/>
</dbReference>
<dbReference type="Proteomes" id="UP001515480">
    <property type="component" value="Unassembled WGS sequence"/>
</dbReference>
<dbReference type="InterPro" id="IPR036609">
    <property type="entry name" value="LCCL_sf"/>
</dbReference>
<evidence type="ECO:0000313" key="3">
    <source>
        <dbReference type="Proteomes" id="UP001515480"/>
    </source>
</evidence>